<feature type="chain" id="PRO_5045147277" description="Lipoprotein" evidence="2">
    <location>
        <begin position="21"/>
        <end position="358"/>
    </location>
</feature>
<keyword evidence="4" id="KW-1185">Reference proteome</keyword>
<dbReference type="EMBL" id="QGHD01000009">
    <property type="protein sequence ID" value="PWL01927.1"/>
    <property type="molecule type" value="Genomic_DNA"/>
</dbReference>
<protein>
    <recommendedName>
        <fullName evidence="5">Lipoprotein</fullName>
    </recommendedName>
</protein>
<organism evidence="3 4">
    <name type="scientific">Hallerella porci</name>
    <dbReference type="NCBI Taxonomy" id="1945871"/>
    <lineage>
        <taxon>Bacteria</taxon>
        <taxon>Pseudomonadati</taxon>
        <taxon>Fibrobacterota</taxon>
        <taxon>Fibrobacteria</taxon>
        <taxon>Fibrobacterales</taxon>
        <taxon>Fibrobacteraceae</taxon>
        <taxon>Hallerella</taxon>
    </lineage>
</organism>
<comment type="caution">
    <text evidence="3">The sequence shown here is derived from an EMBL/GenBank/DDBJ whole genome shotgun (WGS) entry which is preliminary data.</text>
</comment>
<sequence length="358" mass="38971">MKKIHLAICGSSLFFLFACASQPKYQEVDVSKKSPSEQTALAEDSLHAVGESYQLTAAKQTRAQAAAPAPKKMELPKPTLIVIPAGTHNLNEALQNLADIEFAQDAENAINNYLTDKRYNVVALESAANTNEILSVQSILSPQNEDLSYVTGLSFGADICIKFNFNIHRKQILANLSAYESASGRLLGTQSSTVNDNGTNKAELVASAVHKALPSLLKKIDAYWKENISLGVPYKIILQLASTSETDENFHQITTQLKEAFVKIKANSVTETSVDLTVYTDPKKMESIYSVYAELQKIFSENYAVKKINVTQRLLILELNEKQAAVESAESAPTEAVSNDSVPNSESVPANANSEVAP</sequence>
<name>A0ABX5LQ73_9BACT</name>
<dbReference type="Pfam" id="PF19672">
    <property type="entry name" value="DUF6175"/>
    <property type="match status" value="1"/>
</dbReference>
<feature type="signal peptide" evidence="2">
    <location>
        <begin position="1"/>
        <end position="20"/>
    </location>
</feature>
<evidence type="ECO:0000256" key="1">
    <source>
        <dbReference type="SAM" id="MobiDB-lite"/>
    </source>
</evidence>
<dbReference type="RefSeq" id="WP_106198606.1">
    <property type="nucleotide sequence ID" value="NZ_JAXEIU010000063.1"/>
</dbReference>
<feature type="compositionally biased region" description="Polar residues" evidence="1">
    <location>
        <begin position="336"/>
        <end position="358"/>
    </location>
</feature>
<evidence type="ECO:0008006" key="5">
    <source>
        <dbReference type="Google" id="ProtNLM"/>
    </source>
</evidence>
<evidence type="ECO:0000313" key="4">
    <source>
        <dbReference type="Proteomes" id="UP000245523"/>
    </source>
</evidence>
<dbReference type="Proteomes" id="UP000245523">
    <property type="component" value="Unassembled WGS sequence"/>
</dbReference>
<dbReference type="PROSITE" id="PS51257">
    <property type="entry name" value="PROKAR_LIPOPROTEIN"/>
    <property type="match status" value="1"/>
</dbReference>
<evidence type="ECO:0000256" key="2">
    <source>
        <dbReference type="SAM" id="SignalP"/>
    </source>
</evidence>
<feature type="region of interest" description="Disordered" evidence="1">
    <location>
        <begin position="327"/>
        <end position="358"/>
    </location>
</feature>
<reference evidence="3 4" key="1">
    <citation type="submission" date="2018-05" db="EMBL/GenBank/DDBJ databases">
        <title>Animal gut microbial communities from fecal samples from Wisconsin, USA.</title>
        <authorList>
            <person name="Neumann A."/>
        </authorList>
    </citation>
    <scope>NUCLEOTIDE SEQUENCE [LARGE SCALE GENOMIC DNA]</scope>
    <source>
        <strain evidence="3 4">UWS4</strain>
    </source>
</reference>
<proteinExistence type="predicted"/>
<evidence type="ECO:0000313" key="3">
    <source>
        <dbReference type="EMBL" id="PWL01927.1"/>
    </source>
</evidence>
<accession>A0ABX5LQ73</accession>
<dbReference type="InterPro" id="IPR046173">
    <property type="entry name" value="DUF6175"/>
</dbReference>
<keyword evidence="2" id="KW-0732">Signal</keyword>
<gene>
    <name evidence="3" type="ORF">B0H50_10916</name>
</gene>